<dbReference type="SUPFAM" id="SSF143100">
    <property type="entry name" value="TTHA1013/TTHA0281-like"/>
    <property type="match status" value="1"/>
</dbReference>
<gene>
    <name evidence="1" type="ORF">HER39_06340</name>
</gene>
<dbReference type="Proteomes" id="UP000523795">
    <property type="component" value="Unassembled WGS sequence"/>
</dbReference>
<proteinExistence type="predicted"/>
<accession>A0ABX1JM88</accession>
<comment type="caution">
    <text evidence="1">The sequence shown here is derived from an EMBL/GenBank/DDBJ whole genome shotgun (WGS) entry which is preliminary data.</text>
</comment>
<keyword evidence="2" id="KW-1185">Reference proteome</keyword>
<evidence type="ECO:0000313" key="2">
    <source>
        <dbReference type="Proteomes" id="UP000523795"/>
    </source>
</evidence>
<dbReference type="EMBL" id="JAAZSR010000069">
    <property type="protein sequence ID" value="NKX50193.1"/>
    <property type="molecule type" value="Genomic_DNA"/>
</dbReference>
<sequence>MSDPCSRDDLSGFKFHVSWCPEDDVYVATVAEFPHLSWTGDSRMDALCGLERLLERELDKQQAPAG</sequence>
<name>A0ABX1JM88_9MICC</name>
<dbReference type="InterPro" id="IPR035069">
    <property type="entry name" value="TTHA1013/TTHA0281-like"/>
</dbReference>
<evidence type="ECO:0000313" key="1">
    <source>
        <dbReference type="EMBL" id="NKX50193.1"/>
    </source>
</evidence>
<organism evidence="1 2">
    <name type="scientific">Arthrobacter deserti</name>
    <dbReference type="NCBI Taxonomy" id="1742687"/>
    <lineage>
        <taxon>Bacteria</taxon>
        <taxon>Bacillati</taxon>
        <taxon>Actinomycetota</taxon>
        <taxon>Actinomycetes</taxon>
        <taxon>Micrococcales</taxon>
        <taxon>Micrococcaceae</taxon>
        <taxon>Arthrobacter</taxon>
    </lineage>
</organism>
<protein>
    <recommendedName>
        <fullName evidence="3">Antitoxin HicB</fullName>
    </recommendedName>
</protein>
<reference evidence="1 2" key="1">
    <citation type="submission" date="2020-04" db="EMBL/GenBank/DDBJ databases">
        <authorList>
            <person name="Liu S."/>
        </authorList>
    </citation>
    <scope>NUCLEOTIDE SEQUENCE [LARGE SCALE GENOMIC DNA]</scope>
    <source>
        <strain evidence="1 2">CGMCC 1.15091</strain>
    </source>
</reference>
<evidence type="ECO:0008006" key="3">
    <source>
        <dbReference type="Google" id="ProtNLM"/>
    </source>
</evidence>